<gene>
    <name evidence="2" type="ORF">TeGR_g14981</name>
</gene>
<comment type="caution">
    <text evidence="2">The sequence shown here is derived from an EMBL/GenBank/DDBJ whole genome shotgun (WGS) entry which is preliminary data.</text>
</comment>
<dbReference type="Proteomes" id="UP001165060">
    <property type="component" value="Unassembled WGS sequence"/>
</dbReference>
<keyword evidence="1" id="KW-0812">Transmembrane</keyword>
<keyword evidence="1" id="KW-1133">Transmembrane helix</keyword>
<dbReference type="PANTHER" id="PTHR34370:SF1">
    <property type="entry name" value="OS04G0600100 PROTEIN"/>
    <property type="match status" value="1"/>
</dbReference>
<evidence type="ECO:0000313" key="2">
    <source>
        <dbReference type="EMBL" id="GMI42175.1"/>
    </source>
</evidence>
<protein>
    <submittedName>
        <fullName evidence="2">Uncharacterized protein</fullName>
    </submittedName>
</protein>
<organism evidence="2 3">
    <name type="scientific">Tetraparma gracilis</name>
    <dbReference type="NCBI Taxonomy" id="2962635"/>
    <lineage>
        <taxon>Eukaryota</taxon>
        <taxon>Sar</taxon>
        <taxon>Stramenopiles</taxon>
        <taxon>Ochrophyta</taxon>
        <taxon>Bolidophyceae</taxon>
        <taxon>Parmales</taxon>
        <taxon>Triparmaceae</taxon>
        <taxon>Tetraparma</taxon>
    </lineage>
</organism>
<dbReference type="EMBL" id="BRYB01001053">
    <property type="protein sequence ID" value="GMI42175.1"/>
    <property type="molecule type" value="Genomic_DNA"/>
</dbReference>
<feature type="transmembrane region" description="Helical" evidence="1">
    <location>
        <begin position="47"/>
        <end position="74"/>
    </location>
</feature>
<sequence>MLKLGLAAFLSYGFVSNMSYSLCVSLSYYIYAAKSSATPFLPGNRAGFLAVYSGFFVANNFLRPARLAVATYLAPSLEAFIRSLQSRLRLPRAAATALTVLCFNVCGTFAAMFVGIQIAALASGVPPRWGLLLGGGP</sequence>
<keyword evidence="1" id="KW-0472">Membrane</keyword>
<keyword evidence="3" id="KW-1185">Reference proteome</keyword>
<reference evidence="2 3" key="1">
    <citation type="journal article" date="2023" name="Commun. Biol.">
        <title>Genome analysis of Parmales, the sister group of diatoms, reveals the evolutionary specialization of diatoms from phago-mixotrophs to photoautotrophs.</title>
        <authorList>
            <person name="Ban H."/>
            <person name="Sato S."/>
            <person name="Yoshikawa S."/>
            <person name="Yamada K."/>
            <person name="Nakamura Y."/>
            <person name="Ichinomiya M."/>
            <person name="Sato N."/>
            <person name="Blanc-Mathieu R."/>
            <person name="Endo H."/>
            <person name="Kuwata A."/>
            <person name="Ogata H."/>
        </authorList>
    </citation>
    <scope>NUCLEOTIDE SEQUENCE [LARGE SCALE GENOMIC DNA]</scope>
</reference>
<proteinExistence type="predicted"/>
<name>A0ABQ6N6D7_9STRA</name>
<dbReference type="PANTHER" id="PTHR34370">
    <property type="entry name" value="OS04G0600100 PROTEIN"/>
    <property type="match status" value="1"/>
</dbReference>
<evidence type="ECO:0000256" key="1">
    <source>
        <dbReference type="SAM" id="Phobius"/>
    </source>
</evidence>
<feature type="transmembrane region" description="Helical" evidence="1">
    <location>
        <begin position="95"/>
        <end position="122"/>
    </location>
</feature>
<accession>A0ABQ6N6D7</accession>
<evidence type="ECO:0000313" key="3">
    <source>
        <dbReference type="Proteomes" id="UP001165060"/>
    </source>
</evidence>